<dbReference type="Proteomes" id="UP000657592">
    <property type="component" value="Unassembled WGS sequence"/>
</dbReference>
<evidence type="ECO:0000313" key="5">
    <source>
        <dbReference type="EMBL" id="GGH47361.1"/>
    </source>
</evidence>
<dbReference type="Gene3D" id="3.40.190.10">
    <property type="entry name" value="Periplasmic binding protein-like II"/>
    <property type="match status" value="2"/>
</dbReference>
<name>A0A917IHT8_9MICO</name>
<dbReference type="PANTHER" id="PTHR30024:SF47">
    <property type="entry name" value="TAURINE-BINDING PERIPLASMIC PROTEIN"/>
    <property type="match status" value="1"/>
</dbReference>
<evidence type="ECO:0000256" key="3">
    <source>
        <dbReference type="ARBA" id="ARBA00022729"/>
    </source>
</evidence>
<reference evidence="5" key="2">
    <citation type="submission" date="2020-09" db="EMBL/GenBank/DDBJ databases">
        <authorList>
            <person name="Sun Q."/>
            <person name="Zhou Y."/>
        </authorList>
    </citation>
    <scope>NUCLEOTIDE SEQUENCE</scope>
    <source>
        <strain evidence="5">CGMCC 1.15794</strain>
    </source>
</reference>
<dbReference type="Pfam" id="PF13379">
    <property type="entry name" value="NMT1_2"/>
    <property type="match status" value="1"/>
</dbReference>
<evidence type="ECO:0000259" key="4">
    <source>
        <dbReference type="SMART" id="SM00062"/>
    </source>
</evidence>
<comment type="subcellular location">
    <subcellularLocation>
        <location evidence="1">Periplasm</location>
    </subcellularLocation>
</comment>
<evidence type="ECO:0000256" key="2">
    <source>
        <dbReference type="ARBA" id="ARBA00010742"/>
    </source>
</evidence>
<feature type="domain" description="Solute-binding protein family 3/N-terminal" evidence="4">
    <location>
        <begin position="33"/>
        <end position="259"/>
    </location>
</feature>
<dbReference type="SMART" id="SM00062">
    <property type="entry name" value="PBPb"/>
    <property type="match status" value="1"/>
</dbReference>
<keyword evidence="3" id="KW-0732">Signal</keyword>
<evidence type="ECO:0000313" key="6">
    <source>
        <dbReference type="Proteomes" id="UP000657592"/>
    </source>
</evidence>
<reference evidence="5" key="1">
    <citation type="journal article" date="2014" name="Int. J. Syst. Evol. Microbiol.">
        <title>Complete genome sequence of Corynebacterium casei LMG S-19264T (=DSM 44701T), isolated from a smear-ripened cheese.</title>
        <authorList>
            <consortium name="US DOE Joint Genome Institute (JGI-PGF)"/>
            <person name="Walter F."/>
            <person name="Albersmeier A."/>
            <person name="Kalinowski J."/>
            <person name="Ruckert C."/>
        </authorList>
    </citation>
    <scope>NUCLEOTIDE SEQUENCE</scope>
    <source>
        <strain evidence="5">CGMCC 1.15794</strain>
    </source>
</reference>
<dbReference type="AlphaFoldDB" id="A0A917IHT8"/>
<dbReference type="SUPFAM" id="SSF53850">
    <property type="entry name" value="Periplasmic binding protein-like II"/>
    <property type="match status" value="1"/>
</dbReference>
<comment type="caution">
    <text evidence="5">The sequence shown here is derived from an EMBL/GenBank/DDBJ whole genome shotgun (WGS) entry which is preliminary data.</text>
</comment>
<evidence type="ECO:0000256" key="1">
    <source>
        <dbReference type="ARBA" id="ARBA00004418"/>
    </source>
</evidence>
<gene>
    <name evidence="5" type="ORF">GCM10010921_24020</name>
</gene>
<dbReference type="EMBL" id="BMJY01000011">
    <property type="protein sequence ID" value="GGH47361.1"/>
    <property type="molecule type" value="Genomic_DNA"/>
</dbReference>
<keyword evidence="6" id="KW-1185">Reference proteome</keyword>
<accession>A0A917IHT8</accession>
<dbReference type="InterPro" id="IPR001638">
    <property type="entry name" value="Solute-binding_3/MltF_N"/>
</dbReference>
<protein>
    <recommendedName>
        <fullName evidence="4">Solute-binding protein family 3/N-terminal domain-containing protein</fullName>
    </recommendedName>
</protein>
<sequence>MVAGSVIALTACSSGSGAPSGDAGGDASGELTTIRVGILPYANVAPLYVGMQEGIFEEHGFEIEPKTFNNGAEEVTALVADEIDVAFVGYFTAAVPISKGLPLQIISNNDQEAAEADAAWAAVTLVSADSDIQSVEDLPGKTLAVNALRSQAEVQNTMSFEAQGIDPASVNLLEVPMPEMGAALANGSVDAINIAEPFASAEIAKGARQIDAPLVSITEEGENFPNGGWAVTQDFLARSDAEALAEALAEATDFTQENPEAARAVIPEFTALTAEQVDSVRLPYWSSTVSRALVQQAIDMADQVGLLEDEVTVDDLLAEPARKFSDQ</sequence>
<proteinExistence type="inferred from homology"/>
<comment type="similarity">
    <text evidence="2">Belongs to the bacterial solute-binding protein SsuA/TauA family.</text>
</comment>
<dbReference type="GO" id="GO:0042597">
    <property type="term" value="C:periplasmic space"/>
    <property type="evidence" value="ECO:0007669"/>
    <property type="project" value="UniProtKB-SubCell"/>
</dbReference>
<dbReference type="PANTHER" id="PTHR30024">
    <property type="entry name" value="ALIPHATIC SULFONATES-BINDING PROTEIN-RELATED"/>
    <property type="match status" value="1"/>
</dbReference>
<organism evidence="5 6">
    <name type="scientific">Microbacterium album</name>
    <dbReference type="NCBI Taxonomy" id="2053191"/>
    <lineage>
        <taxon>Bacteria</taxon>
        <taxon>Bacillati</taxon>
        <taxon>Actinomycetota</taxon>
        <taxon>Actinomycetes</taxon>
        <taxon>Micrococcales</taxon>
        <taxon>Microbacteriaceae</taxon>
        <taxon>Microbacterium</taxon>
    </lineage>
</organism>